<gene>
    <name evidence="2" type="ORF">GOBAR_AA15178</name>
</gene>
<name>A0A2P5XQ64_GOSBA</name>
<evidence type="ECO:0000313" key="3">
    <source>
        <dbReference type="Proteomes" id="UP000239757"/>
    </source>
</evidence>
<sequence>MQLTPTSVSSSKQRGCGKKTGTRLQTKRKRLDAICEEEYNRNHREGNKGDDVEGPDSVDLELRRSSRVRRAPVILDVSPRPPKKRQKVEDKEKECECQSEDGGQSSV</sequence>
<accession>A0A2P5XQ64</accession>
<proteinExistence type="predicted"/>
<dbReference type="AlphaFoldDB" id="A0A2P5XQ64"/>
<dbReference type="OrthoDB" id="10574901at2759"/>
<dbReference type="EMBL" id="KZ664452">
    <property type="protein sequence ID" value="PPS05475.1"/>
    <property type="molecule type" value="Genomic_DNA"/>
</dbReference>
<feature type="compositionally biased region" description="Basic and acidic residues" evidence="1">
    <location>
        <begin position="87"/>
        <end position="96"/>
    </location>
</feature>
<dbReference type="Proteomes" id="UP000239757">
    <property type="component" value="Unassembled WGS sequence"/>
</dbReference>
<feature type="compositionally biased region" description="Polar residues" evidence="1">
    <location>
        <begin position="1"/>
        <end position="13"/>
    </location>
</feature>
<evidence type="ECO:0000256" key="1">
    <source>
        <dbReference type="SAM" id="MobiDB-lite"/>
    </source>
</evidence>
<reference evidence="2 3" key="1">
    <citation type="submission" date="2015-01" db="EMBL/GenBank/DDBJ databases">
        <title>Genome of allotetraploid Gossypium barbadense reveals genomic plasticity and fiber elongation in cotton evolution.</title>
        <authorList>
            <person name="Chen X."/>
            <person name="Liu X."/>
            <person name="Zhao B."/>
            <person name="Zheng H."/>
            <person name="Hu Y."/>
            <person name="Lu G."/>
            <person name="Yang C."/>
            <person name="Chen J."/>
            <person name="Shan C."/>
            <person name="Zhang L."/>
            <person name="Zhou Y."/>
            <person name="Wang L."/>
            <person name="Guo W."/>
            <person name="Bai Y."/>
            <person name="Ruan J."/>
            <person name="Shangguan X."/>
            <person name="Mao Y."/>
            <person name="Jiang J."/>
            <person name="Zhu Y."/>
            <person name="Lei J."/>
            <person name="Kang H."/>
            <person name="Chen S."/>
            <person name="He X."/>
            <person name="Wang R."/>
            <person name="Wang Y."/>
            <person name="Chen J."/>
            <person name="Wang L."/>
            <person name="Yu S."/>
            <person name="Wang B."/>
            <person name="Wei J."/>
            <person name="Song S."/>
            <person name="Lu X."/>
            <person name="Gao Z."/>
            <person name="Gu W."/>
            <person name="Deng X."/>
            <person name="Ma D."/>
            <person name="Wang S."/>
            <person name="Liang W."/>
            <person name="Fang L."/>
            <person name="Cai C."/>
            <person name="Zhu X."/>
            <person name="Zhou B."/>
            <person name="Zhang Y."/>
            <person name="Chen Z."/>
            <person name="Xu S."/>
            <person name="Zhu R."/>
            <person name="Wang S."/>
            <person name="Zhang T."/>
            <person name="Zhao G."/>
        </authorList>
    </citation>
    <scope>NUCLEOTIDE SEQUENCE [LARGE SCALE GENOMIC DNA]</scope>
    <source>
        <strain evidence="3">cv. Xinhai21</strain>
        <tissue evidence="2">Leaf</tissue>
    </source>
</reference>
<feature type="compositionally biased region" description="Basic and acidic residues" evidence="1">
    <location>
        <begin position="38"/>
        <end position="51"/>
    </location>
</feature>
<organism evidence="2 3">
    <name type="scientific">Gossypium barbadense</name>
    <name type="common">Sea Island cotton</name>
    <name type="synonym">Hibiscus barbadensis</name>
    <dbReference type="NCBI Taxonomy" id="3634"/>
    <lineage>
        <taxon>Eukaryota</taxon>
        <taxon>Viridiplantae</taxon>
        <taxon>Streptophyta</taxon>
        <taxon>Embryophyta</taxon>
        <taxon>Tracheophyta</taxon>
        <taxon>Spermatophyta</taxon>
        <taxon>Magnoliopsida</taxon>
        <taxon>eudicotyledons</taxon>
        <taxon>Gunneridae</taxon>
        <taxon>Pentapetalae</taxon>
        <taxon>rosids</taxon>
        <taxon>malvids</taxon>
        <taxon>Malvales</taxon>
        <taxon>Malvaceae</taxon>
        <taxon>Malvoideae</taxon>
        <taxon>Gossypium</taxon>
    </lineage>
</organism>
<protein>
    <submittedName>
        <fullName evidence="2">Uncharacterized protein</fullName>
    </submittedName>
</protein>
<feature type="region of interest" description="Disordered" evidence="1">
    <location>
        <begin position="1"/>
        <end position="107"/>
    </location>
</feature>
<feature type="compositionally biased region" description="Basic residues" evidence="1">
    <location>
        <begin position="15"/>
        <end position="30"/>
    </location>
</feature>
<evidence type="ECO:0000313" key="2">
    <source>
        <dbReference type="EMBL" id="PPS05475.1"/>
    </source>
</evidence>